<dbReference type="OMA" id="NSKGCDH"/>
<dbReference type="SMART" id="SM00409">
    <property type="entry name" value="IG"/>
    <property type="match status" value="1"/>
</dbReference>
<reference evidence="7" key="1">
    <citation type="submission" date="2022-12" db="EMBL/GenBank/DDBJ databases">
        <title>Genome assemblies of Blomia tropicalis.</title>
        <authorList>
            <person name="Cui Y."/>
        </authorList>
    </citation>
    <scope>NUCLEOTIDE SEQUENCE</scope>
    <source>
        <tissue evidence="7">Adult mites</tissue>
    </source>
</reference>
<evidence type="ECO:0000256" key="5">
    <source>
        <dbReference type="SAM" id="Phobius"/>
    </source>
</evidence>
<dbReference type="Gene3D" id="2.60.40.10">
    <property type="entry name" value="Immunoglobulins"/>
    <property type="match status" value="1"/>
</dbReference>
<evidence type="ECO:0000256" key="1">
    <source>
        <dbReference type="ARBA" id="ARBA00022614"/>
    </source>
</evidence>
<dbReference type="EMBL" id="JAPWDV010000002">
    <property type="protein sequence ID" value="KAJ6219997.1"/>
    <property type="molecule type" value="Genomic_DNA"/>
</dbReference>
<keyword evidence="4" id="KW-1015">Disulfide bond</keyword>
<dbReference type="PROSITE" id="PS50835">
    <property type="entry name" value="IG_LIKE"/>
    <property type="match status" value="1"/>
</dbReference>
<evidence type="ECO:0000256" key="4">
    <source>
        <dbReference type="ARBA" id="ARBA00023157"/>
    </source>
</evidence>
<dbReference type="PANTHER" id="PTHR24366:SF140">
    <property type="entry name" value="IP22191P"/>
    <property type="match status" value="1"/>
</dbReference>
<dbReference type="Pfam" id="PF13855">
    <property type="entry name" value="LRR_8"/>
    <property type="match status" value="2"/>
</dbReference>
<evidence type="ECO:0000256" key="2">
    <source>
        <dbReference type="ARBA" id="ARBA00022729"/>
    </source>
</evidence>
<proteinExistence type="predicted"/>
<dbReference type="SMART" id="SM00369">
    <property type="entry name" value="LRR_TYP"/>
    <property type="match status" value="5"/>
</dbReference>
<evidence type="ECO:0000313" key="8">
    <source>
        <dbReference type="Proteomes" id="UP001142055"/>
    </source>
</evidence>
<protein>
    <recommendedName>
        <fullName evidence="6">Ig-like domain-containing protein</fullName>
    </recommendedName>
</protein>
<feature type="domain" description="Ig-like" evidence="6">
    <location>
        <begin position="294"/>
        <end position="423"/>
    </location>
</feature>
<dbReference type="InterPro" id="IPR001611">
    <property type="entry name" value="Leu-rich_rpt"/>
</dbReference>
<keyword evidence="2" id="KW-0732">Signal</keyword>
<dbReference type="Gene3D" id="3.80.10.10">
    <property type="entry name" value="Ribonuclease Inhibitor"/>
    <property type="match status" value="1"/>
</dbReference>
<comment type="caution">
    <text evidence="7">The sequence shown here is derived from an EMBL/GenBank/DDBJ whole genome shotgun (WGS) entry which is preliminary data.</text>
</comment>
<keyword evidence="5" id="KW-0812">Transmembrane</keyword>
<keyword evidence="5" id="KW-0472">Membrane</keyword>
<dbReference type="Proteomes" id="UP001142055">
    <property type="component" value="Chromosome 2"/>
</dbReference>
<dbReference type="InterPro" id="IPR003599">
    <property type="entry name" value="Ig_sub"/>
</dbReference>
<dbReference type="InterPro" id="IPR013783">
    <property type="entry name" value="Ig-like_fold"/>
</dbReference>
<dbReference type="InterPro" id="IPR036179">
    <property type="entry name" value="Ig-like_dom_sf"/>
</dbReference>
<evidence type="ECO:0000259" key="6">
    <source>
        <dbReference type="PROSITE" id="PS50835"/>
    </source>
</evidence>
<feature type="transmembrane region" description="Helical" evidence="5">
    <location>
        <begin position="469"/>
        <end position="496"/>
    </location>
</feature>
<organism evidence="7 8">
    <name type="scientific">Blomia tropicalis</name>
    <name type="common">Mite</name>
    <dbReference type="NCBI Taxonomy" id="40697"/>
    <lineage>
        <taxon>Eukaryota</taxon>
        <taxon>Metazoa</taxon>
        <taxon>Ecdysozoa</taxon>
        <taxon>Arthropoda</taxon>
        <taxon>Chelicerata</taxon>
        <taxon>Arachnida</taxon>
        <taxon>Acari</taxon>
        <taxon>Acariformes</taxon>
        <taxon>Sarcoptiformes</taxon>
        <taxon>Astigmata</taxon>
        <taxon>Glycyphagoidea</taxon>
        <taxon>Echimyopodidae</taxon>
        <taxon>Blomia</taxon>
    </lineage>
</organism>
<evidence type="ECO:0000313" key="7">
    <source>
        <dbReference type="EMBL" id="KAJ6219997.1"/>
    </source>
</evidence>
<keyword evidence="3" id="KW-0677">Repeat</keyword>
<dbReference type="AlphaFoldDB" id="A0A9Q0M6P6"/>
<dbReference type="InterPro" id="IPR003591">
    <property type="entry name" value="Leu-rich_rpt_typical-subtyp"/>
</dbReference>
<dbReference type="SUPFAM" id="SSF48726">
    <property type="entry name" value="Immunoglobulin"/>
    <property type="match status" value="1"/>
</dbReference>
<gene>
    <name evidence="7" type="ORF">RDWZM_005809</name>
</gene>
<sequence length="623" mass="70944">MKMSPPTVICAYNNFNCSKWKIKPLKLLILTTYILLLTNLLVTVNCLRCINDGCDCKFISGKKFASCIGLNLNKLPNCFQLDPSDTNSLQDIQVVNLTQNYFPELTSEFFHRACLDNLQKVYLQQVGLKIIDNNAFYPLKNIIELSFTLNSLRTIPTKAIENLTYLRHLDLSFNNIDYIANDSFVTLTNLQTLSLNNNDLTSIDIGAFNGLIKIESIKLNSNRLHILQPETFINLRALHSLYLESNNWDCNCRMQPFKRMLLIKQNIKIHDNPKCVANSVVWSNLALEHFQCKPTIMRNYSDTDVTISEGSTLRLKCAIFIESFGDSMLDEGYLSHSTINWSWKNIPITNNSKGCDHNCRNIGNNAANMQQFRIYEHIREYNTRVKIKISNLELISIMTVNEGNYICNVTNNAGYDEHAYRVRVIPYYSSNGGSYVDSHKITPAASSSSDSQLISYGTKINMNENGDHILFGLVLGILCGIFIVLVIFSIILVVFFRKHKVAQSQPHQFAMVDAASTDNNTVDENIETNTEVTDKLNVSQAEFNPLLVVNPVQKPPRLGIPDVSSIYSNPSWTMDRANYNRSRYASYAETEPLYSDYYTLYRTNRQMSRLDNRTFISDTASEV</sequence>
<keyword evidence="1" id="KW-0433">Leucine-rich repeat</keyword>
<keyword evidence="8" id="KW-1185">Reference proteome</keyword>
<accession>A0A9Q0M6P6</accession>
<name>A0A9Q0M6P6_BLOTA</name>
<keyword evidence="5" id="KW-1133">Transmembrane helix</keyword>
<dbReference type="InterPro" id="IPR032675">
    <property type="entry name" value="LRR_dom_sf"/>
</dbReference>
<dbReference type="SUPFAM" id="SSF52058">
    <property type="entry name" value="L domain-like"/>
    <property type="match status" value="1"/>
</dbReference>
<evidence type="ECO:0000256" key="3">
    <source>
        <dbReference type="ARBA" id="ARBA00022737"/>
    </source>
</evidence>
<dbReference type="InterPro" id="IPR007110">
    <property type="entry name" value="Ig-like_dom"/>
</dbReference>
<dbReference type="PANTHER" id="PTHR24366">
    <property type="entry name" value="IG(IMMUNOGLOBULIN) AND LRR(LEUCINE RICH REPEAT) DOMAINS"/>
    <property type="match status" value="1"/>
</dbReference>
<dbReference type="PROSITE" id="PS51450">
    <property type="entry name" value="LRR"/>
    <property type="match status" value="2"/>
</dbReference>